<feature type="disulfide bond" evidence="4">
    <location>
        <begin position="85"/>
        <end position="94"/>
    </location>
</feature>
<dbReference type="InterPro" id="IPR007889">
    <property type="entry name" value="HTH_Psq"/>
</dbReference>
<dbReference type="SUPFAM" id="SSF46689">
    <property type="entry name" value="Homeodomain-like"/>
    <property type="match status" value="1"/>
</dbReference>
<feature type="domain" description="EGF-like" evidence="6">
    <location>
        <begin position="62"/>
        <end position="95"/>
    </location>
</feature>
<evidence type="ECO:0000256" key="2">
    <source>
        <dbReference type="ARBA" id="ARBA00022737"/>
    </source>
</evidence>
<organism evidence="7 8">
    <name type="scientific">Portunus trituberculatus</name>
    <name type="common">Swimming crab</name>
    <name type="synonym">Neptunus trituberculatus</name>
    <dbReference type="NCBI Taxonomy" id="210409"/>
    <lineage>
        <taxon>Eukaryota</taxon>
        <taxon>Metazoa</taxon>
        <taxon>Ecdysozoa</taxon>
        <taxon>Arthropoda</taxon>
        <taxon>Crustacea</taxon>
        <taxon>Multicrustacea</taxon>
        <taxon>Malacostraca</taxon>
        <taxon>Eumalacostraca</taxon>
        <taxon>Eucarida</taxon>
        <taxon>Decapoda</taxon>
        <taxon>Pleocyemata</taxon>
        <taxon>Brachyura</taxon>
        <taxon>Eubrachyura</taxon>
        <taxon>Portunoidea</taxon>
        <taxon>Portunidae</taxon>
        <taxon>Portuninae</taxon>
        <taxon>Portunus</taxon>
    </lineage>
</organism>
<dbReference type="InterPro" id="IPR009057">
    <property type="entry name" value="Homeodomain-like_sf"/>
</dbReference>
<comment type="caution">
    <text evidence="4">Lacks conserved residue(s) required for the propagation of feature annotation.</text>
</comment>
<name>A0A5B7EXI6_PORTR</name>
<dbReference type="InterPro" id="IPR000742">
    <property type="entry name" value="EGF"/>
</dbReference>
<dbReference type="AlphaFoldDB" id="A0A5B7EXI6"/>
<evidence type="ECO:0000256" key="3">
    <source>
        <dbReference type="ARBA" id="ARBA00023157"/>
    </source>
</evidence>
<dbReference type="CDD" id="cd00054">
    <property type="entry name" value="EGF_CA"/>
    <property type="match status" value="1"/>
</dbReference>
<feature type="compositionally biased region" description="Polar residues" evidence="5">
    <location>
        <begin position="529"/>
        <end position="549"/>
    </location>
</feature>
<dbReference type="Pfam" id="PF04218">
    <property type="entry name" value="CENP-B_N"/>
    <property type="match status" value="1"/>
</dbReference>
<keyword evidence="8" id="KW-1185">Reference proteome</keyword>
<dbReference type="InterPro" id="IPR000152">
    <property type="entry name" value="EGF-type_Asp/Asn_hydroxyl_site"/>
</dbReference>
<dbReference type="InterPro" id="IPR009030">
    <property type="entry name" value="Growth_fac_rcpt_cys_sf"/>
</dbReference>
<dbReference type="EMBL" id="VSRR010003866">
    <property type="protein sequence ID" value="MPC37728.1"/>
    <property type="molecule type" value="Genomic_DNA"/>
</dbReference>
<dbReference type="PROSITE" id="PS00010">
    <property type="entry name" value="ASX_HYDROXYL"/>
    <property type="match status" value="1"/>
</dbReference>
<evidence type="ECO:0000256" key="4">
    <source>
        <dbReference type="PROSITE-ProRule" id="PRU00076"/>
    </source>
</evidence>
<reference evidence="7 8" key="1">
    <citation type="submission" date="2019-05" db="EMBL/GenBank/DDBJ databases">
        <title>Another draft genome of Portunus trituberculatus and its Hox gene families provides insights of decapod evolution.</title>
        <authorList>
            <person name="Jeong J.-H."/>
            <person name="Song I."/>
            <person name="Kim S."/>
            <person name="Choi T."/>
            <person name="Kim D."/>
            <person name="Ryu S."/>
            <person name="Kim W."/>
        </authorList>
    </citation>
    <scope>NUCLEOTIDE SEQUENCE [LARGE SCALE GENOMIC DNA]</scope>
    <source>
        <tissue evidence="7">Muscle</tissue>
    </source>
</reference>
<dbReference type="PROSITE" id="PS00022">
    <property type="entry name" value="EGF_1"/>
    <property type="match status" value="1"/>
</dbReference>
<keyword evidence="4" id="KW-0245">EGF-like domain</keyword>
<gene>
    <name evidence="7" type="primary">eys_1</name>
    <name evidence="7" type="ORF">E2C01_031219</name>
</gene>
<comment type="subcellular location">
    <subcellularLocation>
        <location evidence="1">Nucleus</location>
    </subcellularLocation>
</comment>
<dbReference type="GO" id="GO:0005634">
    <property type="term" value="C:nucleus"/>
    <property type="evidence" value="ECO:0007669"/>
    <property type="project" value="UniProtKB-SubCell"/>
</dbReference>
<accession>A0A5B7EXI6</accession>
<feature type="region of interest" description="Disordered" evidence="5">
    <location>
        <begin position="529"/>
        <end position="556"/>
    </location>
</feature>
<dbReference type="OrthoDB" id="283575at2759"/>
<comment type="caution">
    <text evidence="7">The sequence shown here is derived from an EMBL/GenBank/DDBJ whole genome shotgun (WGS) entry which is preliminary data.</text>
</comment>
<dbReference type="Gene3D" id="2.10.25.10">
    <property type="entry name" value="Laminin"/>
    <property type="match status" value="1"/>
</dbReference>
<evidence type="ECO:0000256" key="5">
    <source>
        <dbReference type="SAM" id="MobiDB-lite"/>
    </source>
</evidence>
<protein>
    <submittedName>
        <fullName evidence="7">Protein eyes shut</fullName>
    </submittedName>
</protein>
<feature type="compositionally biased region" description="Low complexity" evidence="5">
    <location>
        <begin position="423"/>
        <end position="437"/>
    </location>
</feature>
<evidence type="ECO:0000259" key="6">
    <source>
        <dbReference type="PROSITE" id="PS50026"/>
    </source>
</evidence>
<evidence type="ECO:0000313" key="8">
    <source>
        <dbReference type="Proteomes" id="UP000324222"/>
    </source>
</evidence>
<sequence>MPHKATSSPSPKKHNFLPFKDKLELIRKSEAGIGHSVVAAQMSVPRSTVSTIWKNSNKYCETTVSCKCMNGGVCIDGVDSFKCSCPDFASGVLCQCVNTSEGQQCQPLPHWFENKPYQPNVPFDRKKFDIQFNISFPQNDSVTTVRDVYMTSVSDAAEFPSTIVTSDHLISSLRTPTFSLDPMDVFTPSPLISAKISLVFSEFPSITVPYFSSEIYESPSPFSRIDSSFLESSKSMQPTPVLPVLTSSLAPEESVTFYEYLTETSVLPPTATATLEGSFPTPSTEFISLPLTLVSDILETSITPPMITTTLTPDEQTTVISVMDGVDTFSTVSPFTVPYIFTSLVELTPTPVFPLDAASTPIPSLEIAATPIFSPELYTTTSIPEIFITPMPPTDVTSLSTPPETDGILTFSSDITPTTTEIDITQTSPDTDTSSTPFGIDTTPTPPTTESESTSTIFSETETTLTQPEITLILISPEGKTTPTSEIRTTTISVETTSTPITKTTLSVILETTPTPKPVTIATLAEDSTTSTHGMEMSTSPPSDITTTLPSPPEVYTTSQPHDIVITAFPPTKISPVTCGKSYCLNGGICHIINGSSTNTCIKQTNKQAFVMLSSSVLSFPLPTFLLPTTTIVLTPTGTTCCAGRGHAGGKLPEFVPMLAEQR</sequence>
<dbReference type="SUPFAM" id="SSF57184">
    <property type="entry name" value="Growth factor receptor domain"/>
    <property type="match status" value="1"/>
</dbReference>
<feature type="region of interest" description="Disordered" evidence="5">
    <location>
        <begin position="423"/>
        <end position="460"/>
    </location>
</feature>
<dbReference type="Proteomes" id="UP000324222">
    <property type="component" value="Unassembled WGS sequence"/>
</dbReference>
<dbReference type="GO" id="GO:0003677">
    <property type="term" value="F:DNA binding"/>
    <property type="evidence" value="ECO:0007669"/>
    <property type="project" value="InterPro"/>
</dbReference>
<dbReference type="Gene3D" id="1.10.10.60">
    <property type="entry name" value="Homeodomain-like"/>
    <property type="match status" value="1"/>
</dbReference>
<keyword evidence="3 4" id="KW-1015">Disulfide bond</keyword>
<feature type="compositionally biased region" description="Low complexity" evidence="5">
    <location>
        <begin position="448"/>
        <end position="460"/>
    </location>
</feature>
<proteinExistence type="predicted"/>
<dbReference type="PROSITE" id="PS50026">
    <property type="entry name" value="EGF_3"/>
    <property type="match status" value="1"/>
</dbReference>
<evidence type="ECO:0000256" key="1">
    <source>
        <dbReference type="ARBA" id="ARBA00004123"/>
    </source>
</evidence>
<evidence type="ECO:0000313" key="7">
    <source>
        <dbReference type="EMBL" id="MPC37728.1"/>
    </source>
</evidence>
<keyword evidence="2" id="KW-0677">Repeat</keyword>